<evidence type="ECO:0000256" key="1">
    <source>
        <dbReference type="ARBA" id="ARBA00022723"/>
    </source>
</evidence>
<dbReference type="SMART" id="SM00343">
    <property type="entry name" value="ZnF_C2HC"/>
    <property type="match status" value="1"/>
</dbReference>
<dbReference type="CDD" id="cd09272">
    <property type="entry name" value="RNase_HI_RT_Ty1"/>
    <property type="match status" value="1"/>
</dbReference>
<dbReference type="GO" id="GO:0003676">
    <property type="term" value="F:nucleic acid binding"/>
    <property type="evidence" value="ECO:0007669"/>
    <property type="project" value="InterPro"/>
</dbReference>
<feature type="domain" description="CCHC-type" evidence="5">
    <location>
        <begin position="216"/>
        <end position="231"/>
    </location>
</feature>
<dbReference type="InterPro" id="IPR001878">
    <property type="entry name" value="Znf_CCHC"/>
</dbReference>
<dbReference type="PROSITE" id="PS50994">
    <property type="entry name" value="INTEGRASE"/>
    <property type="match status" value="1"/>
</dbReference>
<evidence type="ECO:0000259" key="6">
    <source>
        <dbReference type="PROSITE" id="PS50994"/>
    </source>
</evidence>
<dbReference type="AlphaFoldDB" id="A0A438JKQ9"/>
<dbReference type="Pfam" id="PF14223">
    <property type="entry name" value="Retrotran_gag_2"/>
    <property type="match status" value="1"/>
</dbReference>
<feature type="region of interest" description="Disordered" evidence="4">
    <location>
        <begin position="176"/>
        <end position="206"/>
    </location>
</feature>
<reference evidence="7 8" key="1">
    <citation type="journal article" date="2018" name="PLoS Genet.">
        <title>Population sequencing reveals clonal diversity and ancestral inbreeding in the grapevine cultivar Chardonnay.</title>
        <authorList>
            <person name="Roach M.J."/>
            <person name="Johnson D.L."/>
            <person name="Bohlmann J."/>
            <person name="van Vuuren H.J."/>
            <person name="Jones S.J."/>
            <person name="Pretorius I.S."/>
            <person name="Schmidt S.A."/>
            <person name="Borneman A.R."/>
        </authorList>
    </citation>
    <scope>NUCLEOTIDE SEQUENCE [LARGE SCALE GENOMIC DNA]</scope>
    <source>
        <strain evidence="8">cv. Chardonnay</strain>
        <tissue evidence="7">Leaf</tissue>
    </source>
</reference>
<evidence type="ECO:0000259" key="5">
    <source>
        <dbReference type="PROSITE" id="PS50158"/>
    </source>
</evidence>
<dbReference type="InterPro" id="IPR036397">
    <property type="entry name" value="RNaseH_sf"/>
</dbReference>
<dbReference type="InterPro" id="IPR001584">
    <property type="entry name" value="Integrase_cat-core"/>
</dbReference>
<sequence>MMILLGCMDIDLALRMPKPDELNEESTQEDEVYWGKSERSNRLSLMIMKRSIPEAFRGAVTDEVTNASDFLVEIQKRFAKNDKAEMSTLLASLISMKYKGKGNVREYIMEMSHLASKLKALKLELSDDLFVHLVLISLPAQFNQFKVSYNCQKDKWTLNELISFCVQEEERLKQNKTESAHLASTSKDKGKRKNKDNKVAASNGPEQKKQKVEVTCFFCNKLGHTKKECTKYAAWRVKKGMFLTLGCLSYRKPSDAERCIYVGDGTGLLNVYDNLYLLETVPSYNETLHVESRGTKRKLNKDNSASLWHKRLGYISKSRVERLVSDGILDSLDFSDFDICVECIKGKQTKTKKLGANRATDVLELIHTDICGPYPTASWNGQQYFITFIDDYSRYGYLFLIHEKSQSLDVFKTFKAEVELQLNKKIKSVRSDRGGEYYGRYDGSGEQRPGPFAKYLEECGIVPQYTMPGSPSMNGVAERRNRTLKDMVKSMISHSTLPEKLWGEALKTAAYILNRVPTKAAAKTPYELWMGRKSSLKHFHIWGCPAEARPYKPYEKKLDSKIARNIVFEEEERSTIAFDNVQVSLPIIDQEVNLDPQPTDNIVQPLIVNEDIAPEEQTQQPQENMPLRRSTRERRNAISDDYIVYLQEHEVESGMMEDDPINFQQAMKSSNSQKWIEAINEEYKSMQDNKVWELVPLPVGIDFKETVSPFSTKDSFRIIMALVAHYDLELHQMDVKTVFLNDDIDETIYMVQPENFVSEDSKNMVCKLTKSIYGLKQASRQWYFKFHQIIVSYGFEANLMDECVYHKFSGSKYIFLVLYVDDILLATNDISILHDTKRFLSKHFEMKDLGDASFVLGIQIHRDRSRGILGLSQRTYIDKVLQRYGMQNSKPGDTPVAKGDKFSLNQCPKNSLESQEMQKIPYASAVGSLMYAQVCTRPDIAYIVGMLGRYLSNPGMDHWRAAKRVMRYLQRTKEYMLTYRRLDQLEFIGYSDSDFAGCQDSRRSISGYIYLLAGGAISWRSAKQTLVTSSTMEAEFVACYEASNQGIWLRNFVTGLRVLDGIERPLKIFCDNKSAILYSNNNKSSTKSKYIDIKFLVVKEKVQSGQISIEHIGTNSMIADPLTKGLPPKVFHEHTAHMGVVSFEDIQI</sequence>
<evidence type="ECO:0000313" key="8">
    <source>
        <dbReference type="Proteomes" id="UP000288805"/>
    </source>
</evidence>
<dbReference type="EMBL" id="QGNW01000037">
    <property type="protein sequence ID" value="RVX09534.1"/>
    <property type="molecule type" value="Genomic_DNA"/>
</dbReference>
<dbReference type="SUPFAM" id="SSF57756">
    <property type="entry name" value="Retrovirus zinc finger-like domains"/>
    <property type="match status" value="1"/>
</dbReference>
<dbReference type="SUPFAM" id="SSF53098">
    <property type="entry name" value="Ribonuclease H-like"/>
    <property type="match status" value="1"/>
</dbReference>
<organism evidence="7 8">
    <name type="scientific">Vitis vinifera</name>
    <name type="common">Grape</name>
    <dbReference type="NCBI Taxonomy" id="29760"/>
    <lineage>
        <taxon>Eukaryota</taxon>
        <taxon>Viridiplantae</taxon>
        <taxon>Streptophyta</taxon>
        <taxon>Embryophyta</taxon>
        <taxon>Tracheophyta</taxon>
        <taxon>Spermatophyta</taxon>
        <taxon>Magnoliopsida</taxon>
        <taxon>eudicotyledons</taxon>
        <taxon>Gunneridae</taxon>
        <taxon>Pentapetalae</taxon>
        <taxon>rosids</taxon>
        <taxon>Vitales</taxon>
        <taxon>Vitaceae</taxon>
        <taxon>Viteae</taxon>
        <taxon>Vitis</taxon>
    </lineage>
</organism>
<dbReference type="InterPro" id="IPR043502">
    <property type="entry name" value="DNA/RNA_pol_sf"/>
</dbReference>
<comment type="caution">
    <text evidence="7">The sequence shown here is derived from an EMBL/GenBank/DDBJ whole genome shotgun (WGS) entry which is preliminary data.</text>
</comment>
<dbReference type="Pfam" id="PF00665">
    <property type="entry name" value="rve"/>
    <property type="match status" value="1"/>
</dbReference>
<keyword evidence="1" id="KW-0479">Metal-binding</keyword>
<dbReference type="GO" id="GO:0016787">
    <property type="term" value="F:hydrolase activity"/>
    <property type="evidence" value="ECO:0007669"/>
    <property type="project" value="UniProtKB-KW"/>
</dbReference>
<dbReference type="InterPro" id="IPR036875">
    <property type="entry name" value="Znf_CCHC_sf"/>
</dbReference>
<dbReference type="Gene3D" id="3.30.420.10">
    <property type="entry name" value="Ribonuclease H-like superfamily/Ribonuclease H"/>
    <property type="match status" value="1"/>
</dbReference>
<name>A0A438JKQ9_VITVI</name>
<dbReference type="SUPFAM" id="SSF56672">
    <property type="entry name" value="DNA/RNA polymerases"/>
    <property type="match status" value="1"/>
</dbReference>
<accession>A0A438JKQ9</accession>
<dbReference type="Pfam" id="PF13976">
    <property type="entry name" value="gag_pre-integrs"/>
    <property type="match status" value="1"/>
</dbReference>
<dbReference type="PANTHER" id="PTHR42648:SF28">
    <property type="entry name" value="TRANSPOSON-ENCODED PROTEIN WITH RIBONUCLEASE H-LIKE AND RETROVIRUS ZINC FINGER-LIKE DOMAINS"/>
    <property type="match status" value="1"/>
</dbReference>
<protein>
    <submittedName>
        <fullName evidence="7">Retrovirus-related Pol polyprotein from transposon TNT 1-94</fullName>
    </submittedName>
</protein>
<evidence type="ECO:0000313" key="7">
    <source>
        <dbReference type="EMBL" id="RVX09534.1"/>
    </source>
</evidence>
<dbReference type="InterPro" id="IPR013103">
    <property type="entry name" value="RVT_2"/>
</dbReference>
<evidence type="ECO:0000256" key="2">
    <source>
        <dbReference type="ARBA" id="ARBA00022801"/>
    </source>
</evidence>
<dbReference type="InterPro" id="IPR025724">
    <property type="entry name" value="GAG-pre-integrase_dom"/>
</dbReference>
<dbReference type="Proteomes" id="UP000288805">
    <property type="component" value="Unassembled WGS sequence"/>
</dbReference>
<gene>
    <name evidence="7" type="primary">POLX_1008</name>
    <name evidence="7" type="ORF">CK203_012381</name>
</gene>
<keyword evidence="2" id="KW-0378">Hydrolase</keyword>
<dbReference type="InterPro" id="IPR039537">
    <property type="entry name" value="Retrotran_Ty1/copia-like"/>
</dbReference>
<evidence type="ECO:0000256" key="4">
    <source>
        <dbReference type="SAM" id="MobiDB-lite"/>
    </source>
</evidence>
<proteinExistence type="predicted"/>
<dbReference type="GO" id="GO:0008270">
    <property type="term" value="F:zinc ion binding"/>
    <property type="evidence" value="ECO:0007669"/>
    <property type="project" value="UniProtKB-KW"/>
</dbReference>
<dbReference type="PANTHER" id="PTHR42648">
    <property type="entry name" value="TRANSPOSASE, PUTATIVE-RELATED"/>
    <property type="match status" value="1"/>
</dbReference>
<dbReference type="PROSITE" id="PS50158">
    <property type="entry name" value="ZF_CCHC"/>
    <property type="match status" value="1"/>
</dbReference>
<dbReference type="Pfam" id="PF07727">
    <property type="entry name" value="RVT_2"/>
    <property type="match status" value="1"/>
</dbReference>
<dbReference type="GO" id="GO:0015074">
    <property type="term" value="P:DNA integration"/>
    <property type="evidence" value="ECO:0007669"/>
    <property type="project" value="InterPro"/>
</dbReference>
<keyword evidence="3" id="KW-0863">Zinc-finger</keyword>
<dbReference type="InterPro" id="IPR012337">
    <property type="entry name" value="RNaseH-like_sf"/>
</dbReference>
<feature type="domain" description="Integrase catalytic" evidence="6">
    <location>
        <begin position="356"/>
        <end position="533"/>
    </location>
</feature>
<evidence type="ECO:0000256" key="3">
    <source>
        <dbReference type="PROSITE-ProRule" id="PRU00047"/>
    </source>
</evidence>
<keyword evidence="3" id="KW-0862">Zinc</keyword>